<name>A0A146SRH0_FUNHE</name>
<accession>A0A146SRH0</accession>
<dbReference type="EMBL" id="GCES01119894">
    <property type="protein sequence ID" value="JAQ66428.1"/>
    <property type="molecule type" value="Transcribed_RNA"/>
</dbReference>
<organism evidence="2">
    <name type="scientific">Fundulus heteroclitus</name>
    <name type="common">Killifish</name>
    <name type="synonym">Mummichog</name>
    <dbReference type="NCBI Taxonomy" id="8078"/>
    <lineage>
        <taxon>Eukaryota</taxon>
        <taxon>Metazoa</taxon>
        <taxon>Chordata</taxon>
        <taxon>Craniata</taxon>
        <taxon>Vertebrata</taxon>
        <taxon>Euteleostomi</taxon>
        <taxon>Actinopterygii</taxon>
        <taxon>Neopterygii</taxon>
        <taxon>Teleostei</taxon>
        <taxon>Neoteleostei</taxon>
        <taxon>Acanthomorphata</taxon>
        <taxon>Ovalentaria</taxon>
        <taxon>Atherinomorphae</taxon>
        <taxon>Cyprinodontiformes</taxon>
        <taxon>Fundulidae</taxon>
        <taxon>Fundulus</taxon>
    </lineage>
</organism>
<reference evidence="2" key="1">
    <citation type="submission" date="2015-01" db="EMBL/GenBank/DDBJ databases">
        <title>EvidentialGene: Evidence-directed Construction of Complete mRNA Transcriptomes without Genomes.</title>
        <authorList>
            <person name="Gilbert D.G."/>
        </authorList>
    </citation>
    <scope>NUCLEOTIDE SEQUENCE</scope>
</reference>
<dbReference type="EMBL" id="GCES01103154">
    <property type="protein sequence ID" value="JAQ83168.1"/>
    <property type="molecule type" value="Transcribed_RNA"/>
</dbReference>
<evidence type="ECO:0000313" key="2">
    <source>
        <dbReference type="EMBL" id="JAQ83168.1"/>
    </source>
</evidence>
<feature type="region of interest" description="Disordered" evidence="1">
    <location>
        <begin position="83"/>
        <end position="102"/>
    </location>
</feature>
<dbReference type="AlphaFoldDB" id="A0A146SRH0"/>
<protein>
    <submittedName>
        <fullName evidence="2">Uncharacterized protein</fullName>
    </submittedName>
</protein>
<evidence type="ECO:0000256" key="1">
    <source>
        <dbReference type="SAM" id="MobiDB-lite"/>
    </source>
</evidence>
<proteinExistence type="predicted"/>
<feature type="region of interest" description="Disordered" evidence="1">
    <location>
        <begin position="1"/>
        <end position="21"/>
    </location>
</feature>
<sequence>LQAPFSRTPLQPEQQRKGLRQSMSARFSFQVRIQTRIKLRACGNRCDSGCDGVSVLGLACLQPKHRCLPTSVAKQVRQTAEDVVQGLPEDTLPGQETRMAPT</sequence>
<feature type="non-terminal residue" evidence="2">
    <location>
        <position position="1"/>
    </location>
</feature>